<organism evidence="2 3">
    <name type="scientific">Tetranychus urticae</name>
    <name type="common">Two-spotted spider mite</name>
    <dbReference type="NCBI Taxonomy" id="32264"/>
    <lineage>
        <taxon>Eukaryota</taxon>
        <taxon>Metazoa</taxon>
        <taxon>Ecdysozoa</taxon>
        <taxon>Arthropoda</taxon>
        <taxon>Chelicerata</taxon>
        <taxon>Arachnida</taxon>
        <taxon>Acari</taxon>
        <taxon>Acariformes</taxon>
        <taxon>Trombidiformes</taxon>
        <taxon>Prostigmata</taxon>
        <taxon>Eleutherengona</taxon>
        <taxon>Raphignathae</taxon>
        <taxon>Tetranychoidea</taxon>
        <taxon>Tetranychidae</taxon>
        <taxon>Tetranychus</taxon>
    </lineage>
</organism>
<feature type="compositionally biased region" description="Basic and acidic residues" evidence="1">
    <location>
        <begin position="12"/>
        <end position="22"/>
    </location>
</feature>
<feature type="compositionally biased region" description="Pro residues" evidence="1">
    <location>
        <begin position="49"/>
        <end position="64"/>
    </location>
</feature>
<feature type="region of interest" description="Disordered" evidence="1">
    <location>
        <begin position="1"/>
        <end position="117"/>
    </location>
</feature>
<keyword evidence="3" id="KW-1185">Reference proteome</keyword>
<dbReference type="EMBL" id="CAEY01001058">
    <property type="status" value="NOT_ANNOTATED_CDS"/>
    <property type="molecule type" value="Genomic_DNA"/>
</dbReference>
<dbReference type="Proteomes" id="UP000015104">
    <property type="component" value="Unassembled WGS sequence"/>
</dbReference>
<dbReference type="HOGENOM" id="CLU_1463143_0_0_1"/>
<name>T1L3W9_TETUR</name>
<dbReference type="AlphaFoldDB" id="T1L3W9"/>
<sequence>MIQYPATFNPKDGFEATKRGTDDSLPMVIKARRAEEIGRSPSAYSTPESSPPRQVPGPKTPPETPLVVRKLQSRWDQVSKIPGVPDIRKELNTERDALSRPSTSKETPQSLFWHDPEEELIWSDQEVTTEKKLDDKVAAAGKLSTEDNEKLTSKPSHGKVCDEMKGAEKPKVRDYENNQHHRSTF</sequence>
<dbReference type="EnsemblMetazoa" id="tetur377g00010.1">
    <property type="protein sequence ID" value="tetur377g00010.1"/>
    <property type="gene ID" value="tetur377g00010"/>
</dbReference>
<feature type="compositionally biased region" description="Basic and acidic residues" evidence="1">
    <location>
        <begin position="86"/>
        <end position="98"/>
    </location>
</feature>
<protein>
    <submittedName>
        <fullName evidence="2">Uncharacterized protein</fullName>
    </submittedName>
</protein>
<feature type="compositionally biased region" description="Basic and acidic residues" evidence="1">
    <location>
        <begin position="159"/>
        <end position="179"/>
    </location>
</feature>
<reference evidence="2" key="2">
    <citation type="submission" date="2015-06" db="UniProtKB">
        <authorList>
            <consortium name="EnsemblMetazoa"/>
        </authorList>
    </citation>
    <scope>IDENTIFICATION</scope>
</reference>
<evidence type="ECO:0000313" key="3">
    <source>
        <dbReference type="Proteomes" id="UP000015104"/>
    </source>
</evidence>
<evidence type="ECO:0000313" key="2">
    <source>
        <dbReference type="EnsemblMetazoa" id="tetur377g00010.1"/>
    </source>
</evidence>
<feature type="region of interest" description="Disordered" evidence="1">
    <location>
        <begin position="139"/>
        <end position="185"/>
    </location>
</feature>
<reference evidence="3" key="1">
    <citation type="submission" date="2011-08" db="EMBL/GenBank/DDBJ databases">
        <authorList>
            <person name="Rombauts S."/>
        </authorList>
    </citation>
    <scope>NUCLEOTIDE SEQUENCE</scope>
    <source>
        <strain evidence="3">London</strain>
    </source>
</reference>
<proteinExistence type="predicted"/>
<feature type="compositionally biased region" description="Polar residues" evidence="1">
    <location>
        <begin position="100"/>
        <end position="110"/>
    </location>
</feature>
<evidence type="ECO:0000256" key="1">
    <source>
        <dbReference type="SAM" id="MobiDB-lite"/>
    </source>
</evidence>
<accession>T1L3W9</accession>